<reference evidence="4" key="1">
    <citation type="submission" date="2016-10" db="EMBL/GenBank/DDBJ databases">
        <title>Sequence of Gallionella enrichment culture.</title>
        <authorList>
            <person name="Poehlein A."/>
            <person name="Muehling M."/>
            <person name="Daniel R."/>
        </authorList>
    </citation>
    <scope>NUCLEOTIDE SEQUENCE</scope>
</reference>
<proteinExistence type="inferred from homology"/>
<feature type="domain" description="Xylulose 5-phosphate/Fructose 6-phosphate phosphoketolase C-terminal" evidence="3">
    <location>
        <begin position="179"/>
        <end position="380"/>
    </location>
</feature>
<dbReference type="Pfam" id="PF09363">
    <property type="entry name" value="XFP_C"/>
    <property type="match status" value="1"/>
</dbReference>
<gene>
    <name evidence="4" type="primary">xpkA_7</name>
    <name evidence="4" type="ORF">GALL_510010</name>
</gene>
<dbReference type="GO" id="GO:0005975">
    <property type="term" value="P:carbohydrate metabolic process"/>
    <property type="evidence" value="ECO:0007669"/>
    <property type="project" value="InterPro"/>
</dbReference>
<comment type="similarity">
    <text evidence="1">Belongs to the XFP family.</text>
</comment>
<accession>A0A1J5PV23</accession>
<dbReference type="PANTHER" id="PTHR31273">
    <property type="entry name" value="PHOSPHOKETOLASE-RELATED"/>
    <property type="match status" value="1"/>
</dbReference>
<evidence type="ECO:0000259" key="3">
    <source>
        <dbReference type="Pfam" id="PF09363"/>
    </source>
</evidence>
<protein>
    <submittedName>
        <fullName evidence="4">Xylulose-5-phosphate phosphoketolase</fullName>
        <ecNumber evidence="4">4.1.2.9</ecNumber>
    </submittedName>
</protein>
<dbReference type="Pfam" id="PF03894">
    <property type="entry name" value="XFP"/>
    <property type="match status" value="1"/>
</dbReference>
<dbReference type="Gene3D" id="3.40.50.920">
    <property type="match status" value="1"/>
</dbReference>
<evidence type="ECO:0000313" key="4">
    <source>
        <dbReference type="EMBL" id="OIQ67421.1"/>
    </source>
</evidence>
<dbReference type="InterPro" id="IPR009014">
    <property type="entry name" value="Transketo_C/PFOR_II"/>
</dbReference>
<dbReference type="InterPro" id="IPR029061">
    <property type="entry name" value="THDP-binding"/>
</dbReference>
<dbReference type="AlphaFoldDB" id="A0A1J5PV23"/>
<dbReference type="GO" id="GO:0050193">
    <property type="term" value="F:phosphoketolase activity"/>
    <property type="evidence" value="ECO:0007669"/>
    <property type="project" value="UniProtKB-EC"/>
</dbReference>
<evidence type="ECO:0000256" key="2">
    <source>
        <dbReference type="ARBA" id="ARBA00023239"/>
    </source>
</evidence>
<organism evidence="4">
    <name type="scientific">mine drainage metagenome</name>
    <dbReference type="NCBI Taxonomy" id="410659"/>
    <lineage>
        <taxon>unclassified sequences</taxon>
        <taxon>metagenomes</taxon>
        <taxon>ecological metagenomes</taxon>
    </lineage>
</organism>
<comment type="caution">
    <text evidence="4">The sequence shown here is derived from an EMBL/GenBank/DDBJ whole genome shotgun (WGS) entry which is preliminary data.</text>
</comment>
<evidence type="ECO:0000256" key="1">
    <source>
        <dbReference type="ARBA" id="ARBA00005623"/>
    </source>
</evidence>
<dbReference type="InterPro" id="IPR018969">
    <property type="entry name" value="Xul5P/Fru6P_PKetolase_C"/>
</dbReference>
<keyword evidence="2 4" id="KW-0456">Lyase</keyword>
<dbReference type="InterPro" id="IPR005593">
    <property type="entry name" value="Xul5P/Fru6P_PKetolase"/>
</dbReference>
<dbReference type="EMBL" id="MLJW01005937">
    <property type="protein sequence ID" value="OIQ67421.1"/>
    <property type="molecule type" value="Genomic_DNA"/>
</dbReference>
<sequence length="396" mass="44420">MRRNADSANLRIFCPDELVSNRLDAVFDVTARCTMQSIHSDDAHLSPDGRVLEVLSEHCCEGWLEGYVLTGRHGLFACYEAFAPIVDSMVNQHVKWLKAASEVPWRRPLPALNILLTSHTWRQDHNGYSHQGPGFIDNVLNRKHRHMRVYLAPDGNCLLAVAQHAFASSDRVNLIIAGKQPMPQWLALDDAIRHCANGAGRWNWAEVGGADNPAVDLACAGDVPTLETLAAADLLRRFVPDLPFRVINVVNLLALAHPLDHPDGLPQADFNSLFTADRPVLFAFHGYPHVIDGLVDGREQAARFHSEGYREEGTTTTPFDMVVLNRISRYHLAERTLDLAQRDDAAAAALRAHCHEQLADHALYIRTRFEDLPEVRDWRWPDTRSPGAHRTTETSR</sequence>
<dbReference type="SUPFAM" id="SSF52518">
    <property type="entry name" value="Thiamin diphosphate-binding fold (THDP-binding)"/>
    <property type="match status" value="1"/>
</dbReference>
<name>A0A1J5PV23_9ZZZZ</name>
<dbReference type="PANTHER" id="PTHR31273:SF0">
    <property type="entry name" value="PHOSPHOKETOLASE-RELATED"/>
    <property type="match status" value="1"/>
</dbReference>
<dbReference type="EC" id="4.1.2.9" evidence="4"/>
<dbReference type="Gene3D" id="3.40.50.970">
    <property type="match status" value="1"/>
</dbReference>